<evidence type="ECO:0000256" key="18">
    <source>
        <dbReference type="HAMAP-Rule" id="MF_01631"/>
    </source>
</evidence>
<keyword evidence="10 18" id="KW-0133">Cell shape</keyword>
<dbReference type="CDD" id="cd03353">
    <property type="entry name" value="LbH_GlmU_C"/>
    <property type="match status" value="1"/>
</dbReference>
<keyword evidence="14 18" id="KW-0961">Cell wall biogenesis/degradation</keyword>
<comment type="pathway">
    <text evidence="18">Nucleotide-sugar biosynthesis; UDP-N-acetyl-alpha-D-glucosamine biosynthesis; N-acetyl-alpha-D-glucosamine 1-phosphate from alpha-D-glucosamine 6-phosphate (route II): step 2/2.</text>
</comment>
<dbReference type="GO" id="GO:0009245">
    <property type="term" value="P:lipid A biosynthetic process"/>
    <property type="evidence" value="ECO:0007669"/>
    <property type="project" value="UniProtKB-UniRule"/>
</dbReference>
<dbReference type="PANTHER" id="PTHR43584:SF3">
    <property type="entry name" value="BIFUNCTIONAL PROTEIN GLMU"/>
    <property type="match status" value="1"/>
</dbReference>
<feature type="active site" description="Proton acceptor" evidence="18">
    <location>
        <position position="363"/>
    </location>
</feature>
<dbReference type="NCBIfam" id="TIGR01173">
    <property type="entry name" value="glmU"/>
    <property type="match status" value="1"/>
</dbReference>
<keyword evidence="5 18" id="KW-0808">Transferase</keyword>
<feature type="binding site" evidence="18">
    <location>
        <position position="333"/>
    </location>
    <ligand>
        <name>UDP-N-acetyl-alpha-D-glucosamine</name>
        <dbReference type="ChEBI" id="CHEBI:57705"/>
    </ligand>
</feature>
<evidence type="ECO:0000313" key="22">
    <source>
        <dbReference type="Proteomes" id="UP000077654"/>
    </source>
</evidence>
<keyword evidence="4 18" id="KW-0963">Cytoplasm</keyword>
<dbReference type="InterPro" id="IPR011004">
    <property type="entry name" value="Trimer_LpxA-like_sf"/>
</dbReference>
<dbReference type="GO" id="GO:0003977">
    <property type="term" value="F:UDP-N-acetylglucosamine diphosphorylase activity"/>
    <property type="evidence" value="ECO:0007669"/>
    <property type="project" value="UniProtKB-UniRule"/>
</dbReference>
<dbReference type="GO" id="GO:0008360">
    <property type="term" value="P:regulation of cell shape"/>
    <property type="evidence" value="ECO:0007669"/>
    <property type="project" value="UniProtKB-KW"/>
</dbReference>
<keyword evidence="6 18" id="KW-0548">Nucleotidyltransferase</keyword>
<feature type="binding site" evidence="18">
    <location>
        <position position="405"/>
    </location>
    <ligand>
        <name>acetyl-CoA</name>
        <dbReference type="ChEBI" id="CHEBI:57288"/>
    </ligand>
</feature>
<dbReference type="SUPFAM" id="SSF51161">
    <property type="entry name" value="Trimeric LpxA-like enzymes"/>
    <property type="match status" value="1"/>
</dbReference>
<comment type="cofactor">
    <cofactor evidence="18">
        <name>Mg(2+)</name>
        <dbReference type="ChEBI" id="CHEBI:18420"/>
    </cofactor>
    <text evidence="18">Binds 1 Mg(2+) ion per subunit.</text>
</comment>
<dbReference type="Gene3D" id="3.90.550.10">
    <property type="entry name" value="Spore Coat Polysaccharide Biosynthesis Protein SpsA, Chain A"/>
    <property type="match status" value="1"/>
</dbReference>
<feature type="binding site" evidence="18">
    <location>
        <position position="423"/>
    </location>
    <ligand>
        <name>acetyl-CoA</name>
        <dbReference type="ChEBI" id="CHEBI:57288"/>
    </ligand>
</feature>
<feature type="binding site" evidence="18">
    <location>
        <position position="105"/>
    </location>
    <ligand>
        <name>Mg(2+)</name>
        <dbReference type="ChEBI" id="CHEBI:18420"/>
    </ligand>
</feature>
<evidence type="ECO:0000313" key="21">
    <source>
        <dbReference type="EMBL" id="ANF16851.1"/>
    </source>
</evidence>
<feature type="region of interest" description="Linker" evidence="18">
    <location>
        <begin position="230"/>
        <end position="250"/>
    </location>
</feature>
<dbReference type="InterPro" id="IPR005882">
    <property type="entry name" value="Bifunctional_GlmU"/>
</dbReference>
<dbReference type="UniPathway" id="UPA00113">
    <property type="reaction ID" value="UER00532"/>
</dbReference>
<evidence type="ECO:0000256" key="9">
    <source>
        <dbReference type="ARBA" id="ARBA00022842"/>
    </source>
</evidence>
<evidence type="ECO:0000256" key="5">
    <source>
        <dbReference type="ARBA" id="ARBA00022679"/>
    </source>
</evidence>
<dbReference type="EC" id="2.3.1.157" evidence="18"/>
<dbReference type="EC" id="2.7.7.23" evidence="18"/>
<dbReference type="PATRIC" id="fig|118110.3.peg.26"/>
<dbReference type="STRING" id="118110.XW81_00135"/>
<dbReference type="OrthoDB" id="9775031at2"/>
<comment type="similarity">
    <text evidence="2 18">In the C-terminal section; belongs to the transferase hexapeptide repeat family.</text>
</comment>
<feature type="binding site" evidence="18">
    <location>
        <position position="366"/>
    </location>
    <ligand>
        <name>UDP-N-acetyl-alpha-D-glucosamine</name>
        <dbReference type="ChEBI" id="CHEBI:57705"/>
    </ligand>
</feature>
<evidence type="ECO:0000256" key="15">
    <source>
        <dbReference type="ARBA" id="ARBA00048247"/>
    </source>
</evidence>
<keyword evidence="9 18" id="KW-0460">Magnesium</keyword>
<evidence type="ECO:0000256" key="12">
    <source>
        <dbReference type="ARBA" id="ARBA00023268"/>
    </source>
</evidence>
<dbReference type="InterPro" id="IPR001451">
    <property type="entry name" value="Hexapep"/>
</dbReference>
<gene>
    <name evidence="18 21" type="primary">glmU</name>
    <name evidence="21" type="ORF">XW81_00135</name>
</gene>
<feature type="binding site" evidence="18">
    <location>
        <position position="169"/>
    </location>
    <ligand>
        <name>UDP-N-acetyl-alpha-D-glucosamine</name>
        <dbReference type="ChEBI" id="CHEBI:57705"/>
    </ligand>
</feature>
<dbReference type="GO" id="GO:0005737">
    <property type="term" value="C:cytoplasm"/>
    <property type="evidence" value="ECO:0007669"/>
    <property type="project" value="UniProtKB-SubCell"/>
</dbReference>
<feature type="binding site" evidence="18">
    <location>
        <position position="227"/>
    </location>
    <ligand>
        <name>Mg(2+)</name>
        <dbReference type="ChEBI" id="CHEBI:18420"/>
    </ligand>
</feature>
<evidence type="ECO:0000259" key="19">
    <source>
        <dbReference type="Pfam" id="PF12804"/>
    </source>
</evidence>
<dbReference type="GO" id="GO:0071555">
    <property type="term" value="P:cell wall organization"/>
    <property type="evidence" value="ECO:0007669"/>
    <property type="project" value="UniProtKB-KW"/>
</dbReference>
<dbReference type="AlphaFoldDB" id="A0A172WD13"/>
<feature type="binding site" evidence="18">
    <location>
        <position position="380"/>
    </location>
    <ligand>
        <name>acetyl-CoA</name>
        <dbReference type="ChEBI" id="CHEBI:57288"/>
    </ligand>
</feature>
<feature type="binding site" evidence="18">
    <location>
        <begin position="386"/>
        <end position="387"/>
    </location>
    <ligand>
        <name>acetyl-CoA</name>
        <dbReference type="ChEBI" id="CHEBI:57288"/>
    </ligand>
</feature>
<feature type="binding site" evidence="18">
    <location>
        <position position="377"/>
    </location>
    <ligand>
        <name>UDP-N-acetyl-alpha-D-glucosamine</name>
        <dbReference type="ChEBI" id="CHEBI:57705"/>
    </ligand>
</feature>
<feature type="binding site" evidence="18">
    <location>
        <position position="140"/>
    </location>
    <ligand>
        <name>UDP-N-acetyl-alpha-D-glucosamine</name>
        <dbReference type="ChEBI" id="CHEBI:57705"/>
    </ligand>
</feature>
<dbReference type="RefSeq" id="WP_075473759.1">
    <property type="nucleotide sequence ID" value="NZ_CP011299.1"/>
</dbReference>
<evidence type="ECO:0000256" key="2">
    <source>
        <dbReference type="ARBA" id="ARBA00007707"/>
    </source>
</evidence>
<protein>
    <recommendedName>
        <fullName evidence="18">Bifunctional protein GlmU</fullName>
    </recommendedName>
    <domain>
        <recommendedName>
            <fullName evidence="18">UDP-N-acetylglucosamine pyrophosphorylase</fullName>
            <ecNumber evidence="18">2.7.7.23</ecNumber>
        </recommendedName>
        <alternativeName>
            <fullName evidence="18">N-acetylglucosamine-1-phosphate uridyltransferase</fullName>
        </alternativeName>
    </domain>
    <domain>
        <recommendedName>
            <fullName evidence="18">Glucosamine-1-phosphate N-acetyltransferase</fullName>
            <ecNumber evidence="18">2.3.1.157</ecNumber>
        </recommendedName>
    </domain>
</protein>
<dbReference type="InterPro" id="IPR029044">
    <property type="entry name" value="Nucleotide-diphossugar_trans"/>
</dbReference>
<feature type="binding site" evidence="18">
    <location>
        <position position="25"/>
    </location>
    <ligand>
        <name>UDP-N-acetyl-alpha-D-glucosamine</name>
        <dbReference type="ChEBI" id="CHEBI:57705"/>
    </ligand>
</feature>
<comment type="catalytic activity">
    <reaction evidence="16 18">
        <text>N-acetyl-alpha-D-glucosamine 1-phosphate + UTP + H(+) = UDP-N-acetyl-alpha-D-glucosamine + diphosphate</text>
        <dbReference type="Rhea" id="RHEA:13509"/>
        <dbReference type="ChEBI" id="CHEBI:15378"/>
        <dbReference type="ChEBI" id="CHEBI:33019"/>
        <dbReference type="ChEBI" id="CHEBI:46398"/>
        <dbReference type="ChEBI" id="CHEBI:57705"/>
        <dbReference type="ChEBI" id="CHEBI:57776"/>
        <dbReference type="EC" id="2.7.7.23"/>
    </reaction>
</comment>
<evidence type="ECO:0000256" key="7">
    <source>
        <dbReference type="ARBA" id="ARBA00022723"/>
    </source>
</evidence>
<evidence type="ECO:0000256" key="1">
    <source>
        <dbReference type="ARBA" id="ARBA00004496"/>
    </source>
</evidence>
<keyword evidence="12 18" id="KW-0511">Multifunctional enzyme</keyword>
<reference evidence="21 22" key="1">
    <citation type="submission" date="2015-04" db="EMBL/GenBank/DDBJ databases">
        <title>Buchnera aphidicola assembly.</title>
        <authorList>
            <person name="Zhang Y."/>
        </authorList>
    </citation>
    <scope>NUCLEOTIDE SEQUENCE [LARGE SCALE GENOMIC DNA]</scope>
    <source>
        <strain evidence="21 22">SC</strain>
    </source>
</reference>
<feature type="region of interest" description="N-acetyltransferase" evidence="18">
    <location>
        <begin position="251"/>
        <end position="448"/>
    </location>
</feature>
<evidence type="ECO:0000256" key="3">
    <source>
        <dbReference type="ARBA" id="ARBA00007947"/>
    </source>
</evidence>
<dbReference type="GO" id="GO:0009252">
    <property type="term" value="P:peptidoglycan biosynthetic process"/>
    <property type="evidence" value="ECO:0007669"/>
    <property type="project" value="UniProtKB-UniRule"/>
</dbReference>
<comment type="pathway">
    <text evidence="18">Bacterial outer membrane biogenesis; LPS lipid A biosynthesis.</text>
</comment>
<comment type="subcellular location">
    <subcellularLocation>
        <location evidence="1 18">Cytoplasm</location>
    </subcellularLocation>
</comment>
<feature type="binding site" evidence="18">
    <location>
        <begin position="11"/>
        <end position="14"/>
    </location>
    <ligand>
        <name>UDP-N-acetyl-alpha-D-glucosamine</name>
        <dbReference type="ChEBI" id="CHEBI:57705"/>
    </ligand>
</feature>
<evidence type="ECO:0000256" key="8">
    <source>
        <dbReference type="ARBA" id="ARBA00022737"/>
    </source>
</evidence>
<dbReference type="Pfam" id="PF00132">
    <property type="entry name" value="Hexapep"/>
    <property type="match status" value="1"/>
</dbReference>
<dbReference type="GO" id="GO:0006048">
    <property type="term" value="P:UDP-N-acetylglucosamine biosynthetic process"/>
    <property type="evidence" value="ECO:0007669"/>
    <property type="project" value="UniProtKB-UniPathway"/>
</dbReference>
<keyword evidence="8 18" id="KW-0677">Repeat</keyword>
<dbReference type="Proteomes" id="UP000077654">
    <property type="component" value="Chromosome"/>
</dbReference>
<evidence type="ECO:0000256" key="11">
    <source>
        <dbReference type="ARBA" id="ARBA00022984"/>
    </source>
</evidence>
<evidence type="ECO:0000256" key="13">
    <source>
        <dbReference type="ARBA" id="ARBA00023315"/>
    </source>
</evidence>
<feature type="binding site" evidence="18">
    <location>
        <position position="154"/>
    </location>
    <ligand>
        <name>UDP-N-acetyl-alpha-D-glucosamine</name>
        <dbReference type="ChEBI" id="CHEBI:57705"/>
    </ligand>
</feature>
<proteinExistence type="inferred from homology"/>
<comment type="caution">
    <text evidence="18">Lacks conserved residue(s) required for the propagation of feature annotation.</text>
</comment>
<dbReference type="GO" id="GO:0000287">
    <property type="term" value="F:magnesium ion binding"/>
    <property type="evidence" value="ECO:0007669"/>
    <property type="project" value="UniProtKB-UniRule"/>
</dbReference>
<dbReference type="GO" id="GO:0016020">
    <property type="term" value="C:membrane"/>
    <property type="evidence" value="ECO:0007669"/>
    <property type="project" value="GOC"/>
</dbReference>
<comment type="similarity">
    <text evidence="3 18">In the N-terminal section; belongs to the N-acetylglucosamine-1-phosphate uridyltransferase family.</text>
</comment>
<evidence type="ECO:0000256" key="6">
    <source>
        <dbReference type="ARBA" id="ARBA00022695"/>
    </source>
</evidence>
<dbReference type="EMBL" id="CP011299">
    <property type="protein sequence ID" value="ANF16851.1"/>
    <property type="molecule type" value="Genomic_DNA"/>
</dbReference>
<feature type="domain" description="MobA-like NTP transferase" evidence="19">
    <location>
        <begin position="8"/>
        <end position="122"/>
    </location>
</feature>
<name>A0A172WD13_BUCSC</name>
<dbReference type="InterPro" id="IPR050065">
    <property type="entry name" value="GlmU-like"/>
</dbReference>
<accession>A0A172WD13</accession>
<dbReference type="InterPro" id="IPR038009">
    <property type="entry name" value="GlmU_C_LbH"/>
</dbReference>
<dbReference type="PANTHER" id="PTHR43584">
    <property type="entry name" value="NUCLEOTIDYL TRANSFERASE"/>
    <property type="match status" value="1"/>
</dbReference>
<comment type="function">
    <text evidence="17 18">Catalyzes the last two sequential reactions in the de novo biosynthetic pathway for UDP-N-acetylglucosamine (UDP-GlcNAc). The C-terminal domain catalyzes the transfer of acetyl group from acetyl coenzyme A to glucosamine-1-phosphate (GlcN-1-P) to produce N-acetylglucosamine-1-phosphate (GlcNAc-1-P), which is converted into UDP-GlcNAc by the transfer of uridine 5-monophosphate (from uridine 5-triphosphate), a reaction catalyzed by the N-terminal domain.</text>
</comment>
<dbReference type="GO" id="GO:0019134">
    <property type="term" value="F:glucosamine-1-phosphate N-acetyltransferase activity"/>
    <property type="evidence" value="ECO:0007669"/>
    <property type="project" value="UniProtKB-UniRule"/>
</dbReference>
<feature type="binding site" evidence="18">
    <location>
        <position position="76"/>
    </location>
    <ligand>
        <name>UDP-N-acetyl-alpha-D-glucosamine</name>
        <dbReference type="ChEBI" id="CHEBI:57705"/>
    </ligand>
</feature>
<keyword evidence="11 18" id="KW-0573">Peptidoglycan synthesis</keyword>
<dbReference type="UniPathway" id="UPA00973"/>
<feature type="binding site" evidence="18">
    <location>
        <position position="227"/>
    </location>
    <ligand>
        <name>UDP-N-acetyl-alpha-D-glucosamine</name>
        <dbReference type="ChEBI" id="CHEBI:57705"/>
    </ligand>
</feature>
<evidence type="ECO:0000256" key="14">
    <source>
        <dbReference type="ARBA" id="ARBA00023316"/>
    </source>
</evidence>
<dbReference type="Pfam" id="PF25087">
    <property type="entry name" value="GMPPB_C"/>
    <property type="match status" value="1"/>
</dbReference>
<dbReference type="Gene3D" id="2.160.10.10">
    <property type="entry name" value="Hexapeptide repeat proteins"/>
    <property type="match status" value="1"/>
</dbReference>
<feature type="binding site" evidence="18">
    <location>
        <position position="351"/>
    </location>
    <ligand>
        <name>UDP-N-acetyl-alpha-D-glucosamine</name>
        <dbReference type="ChEBI" id="CHEBI:57705"/>
    </ligand>
</feature>
<dbReference type="InterPro" id="IPR056729">
    <property type="entry name" value="GMPPB_C"/>
</dbReference>
<dbReference type="HAMAP" id="MF_01631">
    <property type="entry name" value="GlmU"/>
    <property type="match status" value="1"/>
</dbReference>
<comment type="catalytic activity">
    <reaction evidence="15 18">
        <text>alpha-D-glucosamine 1-phosphate + acetyl-CoA = N-acetyl-alpha-D-glucosamine 1-phosphate + CoA + H(+)</text>
        <dbReference type="Rhea" id="RHEA:13725"/>
        <dbReference type="ChEBI" id="CHEBI:15378"/>
        <dbReference type="ChEBI" id="CHEBI:57287"/>
        <dbReference type="ChEBI" id="CHEBI:57288"/>
        <dbReference type="ChEBI" id="CHEBI:57776"/>
        <dbReference type="ChEBI" id="CHEBI:58516"/>
        <dbReference type="EC" id="2.3.1.157"/>
    </reaction>
</comment>
<feature type="domain" description="Mannose-1-phosphate guanyltransferase C-terminal" evidence="20">
    <location>
        <begin position="269"/>
        <end position="355"/>
    </location>
</feature>
<dbReference type="GO" id="GO:0000902">
    <property type="term" value="P:cell morphogenesis"/>
    <property type="evidence" value="ECO:0007669"/>
    <property type="project" value="UniProtKB-UniRule"/>
</dbReference>
<evidence type="ECO:0000256" key="16">
    <source>
        <dbReference type="ARBA" id="ARBA00048493"/>
    </source>
</evidence>
<keyword evidence="22" id="KW-1185">Reference proteome</keyword>
<evidence type="ECO:0000256" key="10">
    <source>
        <dbReference type="ARBA" id="ARBA00022960"/>
    </source>
</evidence>
<dbReference type="Pfam" id="PF12804">
    <property type="entry name" value="NTP_transf_3"/>
    <property type="match status" value="1"/>
</dbReference>
<comment type="pathway">
    <text evidence="18">Nucleotide-sugar biosynthesis; UDP-N-acetyl-alpha-D-glucosamine biosynthesis; UDP-N-acetyl-alpha-D-glucosamine from N-acetyl-alpha-D-glucosamine 1-phosphate: step 1/1.</text>
</comment>
<keyword evidence="7 18" id="KW-0479">Metal-binding</keyword>
<dbReference type="InterPro" id="IPR025877">
    <property type="entry name" value="MobA-like_NTP_Trfase"/>
</dbReference>
<sequence>MTEKKINVIILAAGKGLRMCSKYPKVLHLLGNKPILQHVVDLTDSICTKKIYLIYSSKYRLFKSIVTNPNLIWIKQKKILGTGNAIYQIKKILKKNENYLILYGDMPLISKESIKKLISSKEKSSISLLTETITDPKNYGRIIRKKGKIKKIVEHSETSKKQLKINEVNSGIFITSGKCLERWIKKTNNNNKKKEYYITDIINFAYQEKCTISSINPTKKNEIIGINDRFQLSVAEKLYQEKRIKNLILSGVKIHNPSNFNFKGTLKHGENVEIDYGVTLEGLVILGNFVKIEPGCVIKNSIIGNKCHIKAYTIIESATISENCIIGPFSHLRDNTKLEKKVQIGNFVEIKKTTVKNESKIKHLSYLGNAQIGKKVNVGAGTIFCNYDGKIKSNTIIENNVFIGSNCQIIAPIKIANNTIIAAGTTVTKNVNQPSMVYNKKVEIQKKI</sequence>
<dbReference type="SUPFAM" id="SSF53448">
    <property type="entry name" value="Nucleotide-diphospho-sugar transferases"/>
    <property type="match status" value="1"/>
</dbReference>
<feature type="region of interest" description="Pyrophosphorylase" evidence="18">
    <location>
        <begin position="1"/>
        <end position="229"/>
    </location>
</feature>
<evidence type="ECO:0000256" key="4">
    <source>
        <dbReference type="ARBA" id="ARBA00022490"/>
    </source>
</evidence>
<feature type="binding site" evidence="18">
    <location>
        <begin position="81"/>
        <end position="82"/>
    </location>
    <ligand>
        <name>UDP-N-acetyl-alpha-D-glucosamine</name>
        <dbReference type="ChEBI" id="CHEBI:57705"/>
    </ligand>
</feature>
<organism evidence="21 22">
    <name type="scientific">Buchnera aphidicola subsp. Schlechtendalia chinensis</name>
    <dbReference type="NCBI Taxonomy" id="118110"/>
    <lineage>
        <taxon>Bacteria</taxon>
        <taxon>Pseudomonadati</taxon>
        <taxon>Pseudomonadota</taxon>
        <taxon>Gammaproteobacteria</taxon>
        <taxon>Enterobacterales</taxon>
        <taxon>Erwiniaceae</taxon>
        <taxon>Buchnera</taxon>
    </lineage>
</organism>
<evidence type="ECO:0000259" key="20">
    <source>
        <dbReference type="Pfam" id="PF25087"/>
    </source>
</evidence>
<comment type="subunit">
    <text evidence="18">Homotrimer.</text>
</comment>
<evidence type="ECO:0000256" key="17">
    <source>
        <dbReference type="ARBA" id="ARBA00049628"/>
    </source>
</evidence>
<feature type="binding site" evidence="18">
    <location>
        <begin position="103"/>
        <end position="105"/>
    </location>
    <ligand>
        <name>UDP-N-acetyl-alpha-D-glucosamine</name>
        <dbReference type="ChEBI" id="CHEBI:57705"/>
    </ligand>
</feature>
<keyword evidence="13 18" id="KW-0012">Acyltransferase</keyword>